<reference evidence="2 3" key="1">
    <citation type="submission" date="2017-11" db="EMBL/GenBank/DDBJ databases">
        <title>Revised Sequence and Annotation of the Rhodobaca barguzinensis strain alga05 Genome.</title>
        <authorList>
            <person name="Kopejtka K."/>
            <person name="Tomasch J.M."/>
            <person name="Bunk B."/>
            <person name="Koblizek M."/>
        </authorList>
    </citation>
    <scope>NUCLEOTIDE SEQUENCE [LARGE SCALE GENOMIC DNA]</scope>
    <source>
        <strain evidence="3">alga05</strain>
    </source>
</reference>
<sequence length="320" mass="35620">MSDTLRIQRASDRAKPDPRLVHRTHHRLEWLKRALQADVTDRAKTLASALSVKWANDQTGQCNPSLREICAFLGWNKDKARRAIADLIEGGLLERVVGKGRGRKSGYMFLGPSNVVPLPSSQSVSKVAESPRSDPEKRSQICTNQKADKGSTGAAKRSQICTPIYKDEHTMEHTKAETGCAGDDVSEAFDRFWKTYPKPRDFEKSKRLFVEAVVSGVDPVWIISSAERVNATIGKDRHYFARSDRWLEERRWTQHPQSRPGNVIQSSEGAELRDIASFFASKIKEGRYVAPSAISASLAAEIVGRGLATAEQMRGAGFRV</sequence>
<dbReference type="OrthoDB" id="7864318at2"/>
<protein>
    <submittedName>
        <fullName evidence="2">Helix-turn-helix domain-containing protein</fullName>
    </submittedName>
</protein>
<dbReference type="Pfam" id="PF13730">
    <property type="entry name" value="HTH_36"/>
    <property type="match status" value="1"/>
</dbReference>
<dbReference type="RefSeq" id="WP_071479933.1">
    <property type="nucleotide sequence ID" value="NZ_CP024899.1"/>
</dbReference>
<gene>
    <name evidence="2" type="ORF">BG454_01855</name>
</gene>
<dbReference type="Proteomes" id="UP000228948">
    <property type="component" value="Chromosome"/>
</dbReference>
<feature type="compositionally biased region" description="Basic and acidic residues" evidence="1">
    <location>
        <begin position="129"/>
        <end position="139"/>
    </location>
</feature>
<accession>A0A2K8K5J8</accession>
<name>A0A2K8K5J8_9RHOB</name>
<evidence type="ECO:0000313" key="2">
    <source>
        <dbReference type="EMBL" id="ATX64731.1"/>
    </source>
</evidence>
<feature type="region of interest" description="Disordered" evidence="1">
    <location>
        <begin position="119"/>
        <end position="155"/>
    </location>
</feature>
<evidence type="ECO:0000313" key="3">
    <source>
        <dbReference type="Proteomes" id="UP000228948"/>
    </source>
</evidence>
<evidence type="ECO:0000256" key="1">
    <source>
        <dbReference type="SAM" id="MobiDB-lite"/>
    </source>
</evidence>
<dbReference type="STRING" id="441209.GCA_001870665_00859"/>
<keyword evidence="3" id="KW-1185">Reference proteome</keyword>
<dbReference type="EMBL" id="CP024899">
    <property type="protein sequence ID" value="ATX64731.1"/>
    <property type="molecule type" value="Genomic_DNA"/>
</dbReference>
<dbReference type="AlphaFoldDB" id="A0A2K8K5J8"/>
<dbReference type="KEGG" id="rbg:BG454_01855"/>
<proteinExistence type="predicted"/>
<organism evidence="2 3">
    <name type="scientific">Roseinatronobacter bogoriensis subsp. barguzinensis</name>
    <dbReference type="NCBI Taxonomy" id="441209"/>
    <lineage>
        <taxon>Bacteria</taxon>
        <taxon>Pseudomonadati</taxon>
        <taxon>Pseudomonadota</taxon>
        <taxon>Alphaproteobacteria</taxon>
        <taxon>Rhodobacterales</taxon>
        <taxon>Paracoccaceae</taxon>
        <taxon>Roseinatronobacter</taxon>
    </lineage>
</organism>